<dbReference type="InterPro" id="IPR023210">
    <property type="entry name" value="NADP_OxRdtase_dom"/>
</dbReference>
<dbReference type="Pfam" id="PF00248">
    <property type="entry name" value="Aldo_ket_red"/>
    <property type="match status" value="1"/>
</dbReference>
<dbReference type="InterPro" id="IPR050791">
    <property type="entry name" value="Aldo-Keto_reductase"/>
</dbReference>
<dbReference type="Proteomes" id="UP001330812">
    <property type="component" value="Chromosome"/>
</dbReference>
<gene>
    <name evidence="3" type="ORF">VSH64_08120</name>
</gene>
<keyword evidence="1" id="KW-0560">Oxidoreductase</keyword>
<evidence type="ECO:0000259" key="2">
    <source>
        <dbReference type="Pfam" id="PF00248"/>
    </source>
</evidence>
<dbReference type="InterPro" id="IPR036812">
    <property type="entry name" value="NAD(P)_OxRdtase_dom_sf"/>
</dbReference>
<dbReference type="Gene3D" id="3.20.20.100">
    <property type="entry name" value="NADP-dependent oxidoreductase domain"/>
    <property type="match status" value="1"/>
</dbReference>
<sequence length="336" mass="36533">MSIPTRFLGAGRLEVGAIGYGAMSFANPYGQSGYDPDAAAREILDRAAELGVTMIDTADGYGDSEEILGRAIAGRRDDFAVATKFGIVSAPFGGGEARIDGSPAYARERLERSLRRLNTDHVDLYYQHRVDPTVPIEDTVGAMAEFVAEGKVRHLGLSEAAPDTIRRAAAVHPITAIETEWSLWERGIEDEVFPLARELNIAIVPYSPLGRGALTGAVSSREDLTDRDHRRRMPWYSEENIDHNLSTIDVIRGIAAEVAATPGQVALAWLLAKAPDVVPIPGTRRVSFFEENTHAADVALTPEHLAALDRISVVGQREHDTAVDARNWFNGVSPAR</sequence>
<accession>A0ABZ1IDS5</accession>
<dbReference type="EMBL" id="CP142149">
    <property type="protein sequence ID" value="WSE32072.1"/>
    <property type="molecule type" value="Genomic_DNA"/>
</dbReference>
<feature type="domain" description="NADP-dependent oxidoreductase" evidence="2">
    <location>
        <begin position="17"/>
        <end position="311"/>
    </location>
</feature>
<dbReference type="RefSeq" id="WP_326834880.1">
    <property type="nucleotide sequence ID" value="NZ_CP142149.1"/>
</dbReference>
<protein>
    <submittedName>
        <fullName evidence="3">Aldo/keto reductase</fullName>
    </submittedName>
</protein>
<reference evidence="3 4" key="1">
    <citation type="journal article" date="2015" name="Int. J. Syst. Evol. Microbiol.">
        <title>Amycolatopsis rhabdoformis sp. nov., an actinomycete isolated from a tropical forest soil.</title>
        <authorList>
            <person name="Souza W.R."/>
            <person name="Silva R.E."/>
            <person name="Goodfellow M."/>
            <person name="Busarakam K."/>
            <person name="Figueiro F.S."/>
            <person name="Ferreira D."/>
            <person name="Rodrigues-Filho E."/>
            <person name="Moraes L.A.B."/>
            <person name="Zucchi T.D."/>
        </authorList>
    </citation>
    <scope>NUCLEOTIDE SEQUENCE [LARGE SCALE GENOMIC DNA]</scope>
    <source>
        <strain evidence="3 4">NCIMB 14900</strain>
    </source>
</reference>
<dbReference type="PANTHER" id="PTHR43625:SF40">
    <property type="entry name" value="ALDO-KETO REDUCTASE YAKC [NADP(+)]"/>
    <property type="match status" value="1"/>
</dbReference>
<dbReference type="PRINTS" id="PR00069">
    <property type="entry name" value="ALDKETRDTASE"/>
</dbReference>
<proteinExistence type="predicted"/>
<evidence type="ECO:0000313" key="3">
    <source>
        <dbReference type="EMBL" id="WSE32072.1"/>
    </source>
</evidence>
<dbReference type="PANTHER" id="PTHR43625">
    <property type="entry name" value="AFLATOXIN B1 ALDEHYDE REDUCTASE"/>
    <property type="match status" value="1"/>
</dbReference>
<dbReference type="SUPFAM" id="SSF51430">
    <property type="entry name" value="NAD(P)-linked oxidoreductase"/>
    <property type="match status" value="1"/>
</dbReference>
<evidence type="ECO:0000313" key="4">
    <source>
        <dbReference type="Proteomes" id="UP001330812"/>
    </source>
</evidence>
<organism evidence="3 4">
    <name type="scientific">Amycolatopsis rhabdoformis</name>
    <dbReference type="NCBI Taxonomy" id="1448059"/>
    <lineage>
        <taxon>Bacteria</taxon>
        <taxon>Bacillati</taxon>
        <taxon>Actinomycetota</taxon>
        <taxon>Actinomycetes</taxon>
        <taxon>Pseudonocardiales</taxon>
        <taxon>Pseudonocardiaceae</taxon>
        <taxon>Amycolatopsis</taxon>
    </lineage>
</organism>
<name>A0ABZ1IDS5_9PSEU</name>
<keyword evidence="4" id="KW-1185">Reference proteome</keyword>
<evidence type="ECO:0000256" key="1">
    <source>
        <dbReference type="ARBA" id="ARBA00023002"/>
    </source>
</evidence>
<dbReference type="InterPro" id="IPR020471">
    <property type="entry name" value="AKR"/>
</dbReference>